<dbReference type="InterPro" id="IPR011701">
    <property type="entry name" value="MFS"/>
</dbReference>
<evidence type="ECO:0000313" key="2">
    <source>
        <dbReference type="EMBL" id="MER7379689.1"/>
    </source>
</evidence>
<dbReference type="RefSeq" id="WP_229912501.1">
    <property type="nucleotide sequence ID" value="NZ_BNBM01000028.1"/>
</dbReference>
<keyword evidence="1" id="KW-0812">Transmembrane</keyword>
<protein>
    <submittedName>
        <fullName evidence="2">MFS transporter</fullName>
    </submittedName>
</protein>
<evidence type="ECO:0000313" key="3">
    <source>
        <dbReference type="Proteomes" id="UP001486207"/>
    </source>
</evidence>
<name>A0ABV1Y767_9ACTN</name>
<dbReference type="PANTHER" id="PTHR23542:SF1">
    <property type="entry name" value="MAJOR FACILITATOR SUPERFAMILY (MFS) PROFILE DOMAIN-CONTAINING PROTEIN"/>
    <property type="match status" value="1"/>
</dbReference>
<dbReference type="EMBL" id="JBEPFB010000037">
    <property type="protein sequence ID" value="MER7379689.1"/>
    <property type="molecule type" value="Genomic_DNA"/>
</dbReference>
<keyword evidence="3" id="KW-1185">Reference proteome</keyword>
<dbReference type="Gene3D" id="1.20.1250.20">
    <property type="entry name" value="MFS general substrate transporter like domains"/>
    <property type="match status" value="1"/>
</dbReference>
<feature type="transmembrane region" description="Helical" evidence="1">
    <location>
        <begin position="212"/>
        <end position="236"/>
    </location>
</feature>
<keyword evidence="1" id="KW-0472">Membrane</keyword>
<sequence>MSYRSLLRAAGVGFFPLGFLARLPYASSALSTLILLQASTHSYAFAGLAAAAQSIAIAIGGPVIGTLADRHGHRTVAALAAIANLAAWAALLAASHGTRATILAAATLVGLTQPQVGPLVRVHWSRLLRERGEQRLLPTALAYEASADEAGFVAGPAVVGLLAAVAPFAPAALTMVLIAAATLPFTLLHSHRNIPRPHLTDRPGPRLPRRPLAVMFLAMAAMGAVFGAVQTAVTLYADTLGKPGASGLLYAAFGIGSALTGAPAPGCRHGSRRATAMSRSPRCCSRACWCSSPVPAWCRCPSPSPWRAAPSRLT</sequence>
<organism evidence="2 3">
    <name type="scientific">Streptomyces lanatus</name>
    <dbReference type="NCBI Taxonomy" id="66900"/>
    <lineage>
        <taxon>Bacteria</taxon>
        <taxon>Bacillati</taxon>
        <taxon>Actinomycetota</taxon>
        <taxon>Actinomycetes</taxon>
        <taxon>Kitasatosporales</taxon>
        <taxon>Streptomycetaceae</taxon>
        <taxon>Streptomyces</taxon>
    </lineage>
</organism>
<dbReference type="SUPFAM" id="SSF103473">
    <property type="entry name" value="MFS general substrate transporter"/>
    <property type="match status" value="1"/>
</dbReference>
<comment type="caution">
    <text evidence="2">The sequence shown here is derived from an EMBL/GenBank/DDBJ whole genome shotgun (WGS) entry which is preliminary data.</text>
</comment>
<feature type="transmembrane region" description="Helical" evidence="1">
    <location>
        <begin position="171"/>
        <end position="191"/>
    </location>
</feature>
<evidence type="ECO:0000256" key="1">
    <source>
        <dbReference type="SAM" id="Phobius"/>
    </source>
</evidence>
<feature type="transmembrane region" description="Helical" evidence="1">
    <location>
        <begin position="76"/>
        <end position="94"/>
    </location>
</feature>
<reference evidence="2 3" key="1">
    <citation type="submission" date="2024-06" db="EMBL/GenBank/DDBJ databases">
        <title>The Natural Products Discovery Center: Release of the First 8490 Sequenced Strains for Exploring Actinobacteria Biosynthetic Diversity.</title>
        <authorList>
            <person name="Kalkreuter E."/>
            <person name="Kautsar S.A."/>
            <person name="Yang D."/>
            <person name="Bader C.D."/>
            <person name="Teijaro C.N."/>
            <person name="Fluegel L."/>
            <person name="Davis C.M."/>
            <person name="Simpson J.R."/>
            <person name="Lauterbach L."/>
            <person name="Steele A.D."/>
            <person name="Gui C."/>
            <person name="Meng S."/>
            <person name="Li G."/>
            <person name="Viehrig K."/>
            <person name="Ye F."/>
            <person name="Su P."/>
            <person name="Kiefer A.F."/>
            <person name="Nichols A."/>
            <person name="Cepeda A.J."/>
            <person name="Yan W."/>
            <person name="Fan B."/>
            <person name="Jiang Y."/>
            <person name="Adhikari A."/>
            <person name="Zheng C.-J."/>
            <person name="Schuster L."/>
            <person name="Cowan T.M."/>
            <person name="Smanski M.J."/>
            <person name="Chevrette M.G."/>
            <person name="De Carvalho L.P.S."/>
            <person name="Shen B."/>
        </authorList>
    </citation>
    <scope>NUCLEOTIDE SEQUENCE [LARGE SCALE GENOMIC DNA]</scope>
    <source>
        <strain evidence="2 3">NPDC000155</strain>
    </source>
</reference>
<feature type="transmembrane region" description="Helical" evidence="1">
    <location>
        <begin position="44"/>
        <end position="64"/>
    </location>
</feature>
<proteinExistence type="predicted"/>
<feature type="transmembrane region" description="Helical" evidence="1">
    <location>
        <begin position="248"/>
        <end position="267"/>
    </location>
</feature>
<keyword evidence="1" id="KW-1133">Transmembrane helix</keyword>
<accession>A0ABV1Y767</accession>
<dbReference type="Proteomes" id="UP001486207">
    <property type="component" value="Unassembled WGS sequence"/>
</dbReference>
<gene>
    <name evidence="2" type="ORF">ABT384_44605</name>
</gene>
<dbReference type="InterPro" id="IPR036259">
    <property type="entry name" value="MFS_trans_sf"/>
</dbReference>
<dbReference type="PANTHER" id="PTHR23542">
    <property type="match status" value="1"/>
</dbReference>
<dbReference type="Pfam" id="PF07690">
    <property type="entry name" value="MFS_1"/>
    <property type="match status" value="1"/>
</dbReference>